<name>A0A077EM13_9FLAO</name>
<dbReference type="EMBL" id="CP007547">
    <property type="protein sequence ID" value="AIL47528.1"/>
    <property type="molecule type" value="Genomic_DNA"/>
</dbReference>
<reference evidence="1" key="2">
    <citation type="journal article" date="2015" name="Genome Biol. Evol.">
        <title>Complete Genome Sequence and Transcriptomic Analysis of the Novel Pathogen Elizabethkingia anophelis in Response to Oxidative Stress.</title>
        <authorList>
            <person name="Li Y."/>
            <person name="Liu Y."/>
            <person name="Chew S.C."/>
            <person name="Tay M."/>
            <person name="Salido M.M."/>
            <person name="Teo J."/>
            <person name="Lauro F.M."/>
            <person name="Givskov M."/>
            <person name="Yang L."/>
        </authorList>
    </citation>
    <scope>NUCLEOTIDE SEQUENCE</scope>
    <source>
        <strain evidence="1">NUHP1</strain>
    </source>
</reference>
<dbReference type="HOGENOM" id="CLU_606551_0_0_10"/>
<dbReference type="Proteomes" id="UP000028933">
    <property type="component" value="Chromosome"/>
</dbReference>
<dbReference type="AlphaFoldDB" id="A0A077EM13"/>
<dbReference type="eggNOG" id="ENOG502Z9X3">
    <property type="taxonomic scope" value="Bacteria"/>
</dbReference>
<organism evidence="1 2">
    <name type="scientific">Elizabethkingia anophelis NUHP1</name>
    <dbReference type="NCBI Taxonomy" id="1338011"/>
    <lineage>
        <taxon>Bacteria</taxon>
        <taxon>Pseudomonadati</taxon>
        <taxon>Bacteroidota</taxon>
        <taxon>Flavobacteriia</taxon>
        <taxon>Flavobacteriales</taxon>
        <taxon>Weeksellaceae</taxon>
        <taxon>Elizabethkingia</taxon>
    </lineage>
</organism>
<accession>A0A077EM13</accession>
<proteinExistence type="predicted"/>
<sequence length="451" mass="53560">MIYISAQPDQIYFLWQLEIQLRNFQSLGIKKDDIHVVIGYNPLTELKENFKIFIEESKDIAHFFTYPDTRNNPKYESSIRPHLLEKHWAENPDIRNETIFYHDSDILLSRIPSIHQELRDHINYVSDTRSYLDSVYMLSHTDEKVFEKITSAVGISMQDVTNIDENAGGAQYILKNIDPHFWRKVYSDSETIYTILSDYNTEELQKSIINPDYHQKKIQAWCSDMWSILWNLIYFDRKIKILEELNFSWPTDDIKEWENKAILHYAGLHTDKKKFFYKRDYVHHTPWHDDNLNSIPPSNCSYPIIELIKRRKEELDAKRIILENILLSIDEQTEIQKKYVEKFFFQTHKATFSKPVLTIPKNLIIPPELLQQIDKLIGENQFTEIHLHHIYRVDLLLSEAFNKVQDPEMLSQNKGKFQILDFPVIINIKYPNCDSTDKKVLELTNAAFELS</sequence>
<protein>
    <submittedName>
        <fullName evidence="1">Prophage pi2 protein</fullName>
    </submittedName>
</protein>
<reference evidence="1" key="1">
    <citation type="journal article" date="2013" name="Lancet">
        <title>First case of E anophelis outbreak in an intensive-care unit.</title>
        <authorList>
            <person name="Teo J."/>
            <person name="Tan S.Y."/>
            <person name="Tay M."/>
            <person name="Ding Y."/>
            <person name="Kjelleberg S."/>
            <person name="Givskov M."/>
            <person name="Lin R.T."/>
            <person name="Yang L."/>
        </authorList>
    </citation>
    <scope>NUCLEOTIDE SEQUENCE [LARGE SCALE GENOMIC DNA]</scope>
    <source>
        <strain evidence="1">NUHP1</strain>
    </source>
</reference>
<dbReference type="KEGG" id="eao:BD94_3753"/>
<dbReference type="STRING" id="1338011.BD94_3753"/>
<evidence type="ECO:0000313" key="1">
    <source>
        <dbReference type="EMBL" id="AIL47528.1"/>
    </source>
</evidence>
<gene>
    <name evidence="1" type="ORF">BD94_3753</name>
</gene>
<evidence type="ECO:0000313" key="2">
    <source>
        <dbReference type="Proteomes" id="UP000028933"/>
    </source>
</evidence>